<dbReference type="PANTHER" id="PTHR21183">
    <property type="entry name" value="RIBOSOMAL PROTEIN L47, MITOCHONDRIAL-RELATED"/>
    <property type="match status" value="1"/>
</dbReference>
<keyword evidence="3" id="KW-0689">Ribosomal protein</keyword>
<comment type="subcellular location">
    <subcellularLocation>
        <location evidence="1">Mitochondrion</location>
    </subcellularLocation>
</comment>
<dbReference type="GO" id="GO:0032543">
    <property type="term" value="P:mitochondrial translation"/>
    <property type="evidence" value="ECO:0007669"/>
    <property type="project" value="TreeGrafter"/>
</dbReference>
<dbReference type="Proteomes" id="UP000054248">
    <property type="component" value="Unassembled WGS sequence"/>
</dbReference>
<evidence type="ECO:0000256" key="5">
    <source>
        <dbReference type="ARBA" id="ARBA00023274"/>
    </source>
</evidence>
<evidence type="ECO:0000313" key="9">
    <source>
        <dbReference type="EMBL" id="KIO27022.1"/>
    </source>
</evidence>
<dbReference type="InterPro" id="IPR010729">
    <property type="entry name" value="Ribosomal_uL29_mit"/>
</dbReference>
<proteinExistence type="inferred from homology"/>
<evidence type="ECO:0000313" key="10">
    <source>
        <dbReference type="Proteomes" id="UP000054248"/>
    </source>
</evidence>
<dbReference type="HOGENOM" id="CLU_075349_1_0_1"/>
<evidence type="ECO:0000256" key="8">
    <source>
        <dbReference type="SAM" id="MobiDB-lite"/>
    </source>
</evidence>
<dbReference type="AlphaFoldDB" id="A0A0C3M054"/>
<reference evidence="9 10" key="1">
    <citation type="submission" date="2014-04" db="EMBL/GenBank/DDBJ databases">
        <authorList>
            <consortium name="DOE Joint Genome Institute"/>
            <person name="Kuo A."/>
            <person name="Girlanda M."/>
            <person name="Perotto S."/>
            <person name="Kohler A."/>
            <person name="Nagy L.G."/>
            <person name="Floudas D."/>
            <person name="Copeland A."/>
            <person name="Barry K.W."/>
            <person name="Cichocki N."/>
            <person name="Veneault-Fourrey C."/>
            <person name="LaButti K."/>
            <person name="Lindquist E.A."/>
            <person name="Lipzen A."/>
            <person name="Lundell T."/>
            <person name="Morin E."/>
            <person name="Murat C."/>
            <person name="Sun H."/>
            <person name="Tunlid A."/>
            <person name="Henrissat B."/>
            <person name="Grigoriev I.V."/>
            <person name="Hibbett D.S."/>
            <person name="Martin F."/>
            <person name="Nordberg H.P."/>
            <person name="Cantor M.N."/>
            <person name="Hua S.X."/>
        </authorList>
    </citation>
    <scope>NUCLEOTIDE SEQUENCE [LARGE SCALE GENOMIC DNA]</scope>
    <source>
        <strain evidence="9 10">MUT 4182</strain>
    </source>
</reference>
<accession>A0A0C3M054</accession>
<keyword evidence="5" id="KW-0687">Ribonucleoprotein</keyword>
<evidence type="ECO:0000256" key="4">
    <source>
        <dbReference type="ARBA" id="ARBA00023128"/>
    </source>
</evidence>
<evidence type="ECO:0000256" key="6">
    <source>
        <dbReference type="ARBA" id="ARBA00035289"/>
    </source>
</evidence>
<evidence type="ECO:0000256" key="7">
    <source>
        <dbReference type="ARBA" id="ARBA00035399"/>
    </source>
</evidence>
<feature type="region of interest" description="Disordered" evidence="8">
    <location>
        <begin position="35"/>
        <end position="59"/>
    </location>
</feature>
<evidence type="ECO:0000256" key="3">
    <source>
        <dbReference type="ARBA" id="ARBA00022980"/>
    </source>
</evidence>
<keyword evidence="4" id="KW-0496">Mitochondrion</keyword>
<name>A0A0C3M054_9AGAM</name>
<evidence type="ECO:0000256" key="1">
    <source>
        <dbReference type="ARBA" id="ARBA00004173"/>
    </source>
</evidence>
<organism evidence="9 10">
    <name type="scientific">Tulasnella calospora MUT 4182</name>
    <dbReference type="NCBI Taxonomy" id="1051891"/>
    <lineage>
        <taxon>Eukaryota</taxon>
        <taxon>Fungi</taxon>
        <taxon>Dikarya</taxon>
        <taxon>Basidiomycota</taxon>
        <taxon>Agaricomycotina</taxon>
        <taxon>Agaricomycetes</taxon>
        <taxon>Cantharellales</taxon>
        <taxon>Tulasnellaceae</taxon>
        <taxon>Tulasnella</taxon>
    </lineage>
</organism>
<dbReference type="GO" id="GO:0003735">
    <property type="term" value="F:structural constituent of ribosome"/>
    <property type="evidence" value="ECO:0007669"/>
    <property type="project" value="InterPro"/>
</dbReference>
<dbReference type="OrthoDB" id="270763at2759"/>
<dbReference type="EMBL" id="KN823015">
    <property type="protein sequence ID" value="KIO27022.1"/>
    <property type="molecule type" value="Genomic_DNA"/>
</dbReference>
<dbReference type="STRING" id="1051891.A0A0C3M054"/>
<sequence>MSLLAQRLTRQVSVAAPSSSRRLLATAVDAKALAEAVSEPPQPSKAELDATRRRPPSNVKINPDHGLWAFFRKDKEGKVLTLEPAHKTEDFSGRAWEAVELRRKSFQDLHTLWYVCIRERNLLATQRAEFRRLNIGLDGSTNLMDKDKRVRKTMKLIKLVLNERRLAYEQAKAIWEQGQQNTESAPDAEPAKEETSEMVASTSA</sequence>
<dbReference type="InterPro" id="IPR038340">
    <property type="entry name" value="MRP-L47_sf"/>
</dbReference>
<evidence type="ECO:0000256" key="2">
    <source>
        <dbReference type="ARBA" id="ARBA00009254"/>
    </source>
</evidence>
<protein>
    <recommendedName>
        <fullName evidence="6">Large ribosomal subunit protein uL29m</fullName>
    </recommendedName>
    <alternativeName>
        <fullName evidence="7">54S ribosomal protein L4, mitochondrial</fullName>
    </alternativeName>
</protein>
<dbReference type="GO" id="GO:0005762">
    <property type="term" value="C:mitochondrial large ribosomal subunit"/>
    <property type="evidence" value="ECO:0007669"/>
    <property type="project" value="TreeGrafter"/>
</dbReference>
<keyword evidence="10" id="KW-1185">Reference proteome</keyword>
<gene>
    <name evidence="9" type="ORF">M407DRAFT_243484</name>
</gene>
<feature type="region of interest" description="Disordered" evidence="8">
    <location>
        <begin position="176"/>
        <end position="204"/>
    </location>
</feature>
<dbReference type="PANTHER" id="PTHR21183:SF18">
    <property type="entry name" value="LARGE RIBOSOMAL SUBUNIT PROTEIN UL29M"/>
    <property type="match status" value="1"/>
</dbReference>
<comment type="similarity">
    <text evidence="2">Belongs to the universal ribosomal protein uL29 family.</text>
</comment>
<dbReference type="Gene3D" id="6.10.330.20">
    <property type="match status" value="1"/>
</dbReference>
<reference evidence="10" key="2">
    <citation type="submission" date="2015-01" db="EMBL/GenBank/DDBJ databases">
        <title>Evolutionary Origins and Diversification of the Mycorrhizal Mutualists.</title>
        <authorList>
            <consortium name="DOE Joint Genome Institute"/>
            <consortium name="Mycorrhizal Genomics Consortium"/>
            <person name="Kohler A."/>
            <person name="Kuo A."/>
            <person name="Nagy L.G."/>
            <person name="Floudas D."/>
            <person name="Copeland A."/>
            <person name="Barry K.W."/>
            <person name="Cichocki N."/>
            <person name="Veneault-Fourrey C."/>
            <person name="LaButti K."/>
            <person name="Lindquist E.A."/>
            <person name="Lipzen A."/>
            <person name="Lundell T."/>
            <person name="Morin E."/>
            <person name="Murat C."/>
            <person name="Riley R."/>
            <person name="Ohm R."/>
            <person name="Sun H."/>
            <person name="Tunlid A."/>
            <person name="Henrissat B."/>
            <person name="Grigoriev I.V."/>
            <person name="Hibbett D.S."/>
            <person name="Martin F."/>
        </authorList>
    </citation>
    <scope>NUCLEOTIDE SEQUENCE [LARGE SCALE GENOMIC DNA]</scope>
    <source>
        <strain evidence="10">MUT 4182</strain>
    </source>
</reference>
<dbReference type="Pfam" id="PF06984">
    <property type="entry name" value="MRP-L47"/>
    <property type="match status" value="1"/>
</dbReference>